<proteinExistence type="predicted"/>
<organism evidence="3 4">
    <name type="scientific">Ambispora gerdemannii</name>
    <dbReference type="NCBI Taxonomy" id="144530"/>
    <lineage>
        <taxon>Eukaryota</taxon>
        <taxon>Fungi</taxon>
        <taxon>Fungi incertae sedis</taxon>
        <taxon>Mucoromycota</taxon>
        <taxon>Glomeromycotina</taxon>
        <taxon>Glomeromycetes</taxon>
        <taxon>Archaeosporales</taxon>
        <taxon>Ambisporaceae</taxon>
        <taxon>Ambispora</taxon>
    </lineage>
</organism>
<dbReference type="Pfam" id="PF16884">
    <property type="entry name" value="ADH_N_2"/>
    <property type="match status" value="1"/>
</dbReference>
<keyword evidence="4" id="KW-1185">Reference proteome</keyword>
<reference evidence="3" key="1">
    <citation type="submission" date="2021-06" db="EMBL/GenBank/DDBJ databases">
        <authorList>
            <person name="Kallberg Y."/>
            <person name="Tangrot J."/>
            <person name="Rosling A."/>
        </authorList>
    </citation>
    <scope>NUCLEOTIDE SEQUENCE</scope>
    <source>
        <strain evidence="3">MT106</strain>
    </source>
</reference>
<dbReference type="AlphaFoldDB" id="A0A9N9CPK4"/>
<dbReference type="InterPro" id="IPR036291">
    <property type="entry name" value="NAD(P)-bd_dom_sf"/>
</dbReference>
<dbReference type="GO" id="GO:0016628">
    <property type="term" value="F:oxidoreductase activity, acting on the CH-CH group of donors, NAD or NADP as acceptor"/>
    <property type="evidence" value="ECO:0007669"/>
    <property type="project" value="InterPro"/>
</dbReference>
<accession>A0A9N9CPK4</accession>
<dbReference type="InterPro" id="IPR041694">
    <property type="entry name" value="ADH_N_2"/>
</dbReference>
<dbReference type="InterPro" id="IPR011032">
    <property type="entry name" value="GroES-like_sf"/>
</dbReference>
<dbReference type="Gene3D" id="3.90.180.10">
    <property type="entry name" value="Medium-chain alcohol dehydrogenases, catalytic domain"/>
    <property type="match status" value="1"/>
</dbReference>
<evidence type="ECO:0000313" key="3">
    <source>
        <dbReference type="EMBL" id="CAG8611241.1"/>
    </source>
</evidence>
<protein>
    <submittedName>
        <fullName evidence="3">11900_t:CDS:1</fullName>
    </submittedName>
</protein>
<name>A0A9N9CPK4_9GLOM</name>
<keyword evidence="1" id="KW-0560">Oxidoreductase</keyword>
<dbReference type="EMBL" id="CAJVPL010002471">
    <property type="protein sequence ID" value="CAG8611241.1"/>
    <property type="molecule type" value="Genomic_DNA"/>
</dbReference>
<dbReference type="PANTHER" id="PTHR43205">
    <property type="entry name" value="PROSTAGLANDIN REDUCTASE"/>
    <property type="match status" value="1"/>
</dbReference>
<dbReference type="Gene3D" id="3.40.50.720">
    <property type="entry name" value="NAD(P)-binding Rossmann-like Domain"/>
    <property type="match status" value="1"/>
</dbReference>
<evidence type="ECO:0000256" key="1">
    <source>
        <dbReference type="ARBA" id="ARBA00023002"/>
    </source>
</evidence>
<dbReference type="Proteomes" id="UP000789831">
    <property type="component" value="Unassembled WGS sequence"/>
</dbReference>
<dbReference type="InterPro" id="IPR045010">
    <property type="entry name" value="MDR_fam"/>
</dbReference>
<evidence type="ECO:0000259" key="2">
    <source>
        <dbReference type="Pfam" id="PF16884"/>
    </source>
</evidence>
<gene>
    <name evidence="3" type="ORF">AGERDE_LOCUS9601</name>
</gene>
<dbReference type="OrthoDB" id="809632at2759"/>
<dbReference type="PANTHER" id="PTHR43205:SF7">
    <property type="entry name" value="PROSTAGLANDIN REDUCTASE 1"/>
    <property type="match status" value="1"/>
</dbReference>
<evidence type="ECO:0000313" key="4">
    <source>
        <dbReference type="Proteomes" id="UP000789831"/>
    </source>
</evidence>
<dbReference type="SUPFAM" id="SSF50129">
    <property type="entry name" value="GroES-like"/>
    <property type="match status" value="1"/>
</dbReference>
<feature type="domain" description="Oxidoreductase N-terminal" evidence="2">
    <location>
        <begin position="23"/>
        <end position="117"/>
    </location>
</feature>
<dbReference type="SUPFAM" id="SSF51735">
    <property type="entry name" value="NAD(P)-binding Rossmann-fold domains"/>
    <property type="match status" value="1"/>
</dbReference>
<dbReference type="CDD" id="cd05288">
    <property type="entry name" value="PGDH"/>
    <property type="match status" value="1"/>
</dbReference>
<sequence length="207" mass="22539">MTKNIGVIFKKIPNSGFPSKTEHMEIVHRDIDIQNYELFDGDILVKNLYMSVDPYMLGRMRDPSIPSYISAFNVGHVLEDTGISEVIKSKSDKFEVGDLIYAMIGWEHYTYIPASNIATTVLAPLPGARESMARIPLSYYVGILGIPGMTAYAGLKEIGKPKAGETIFISAAAGAVGSIVGQMAKLEGLRVVGSIVRNEKSSFSLMS</sequence>
<comment type="caution">
    <text evidence="3">The sequence shown here is derived from an EMBL/GenBank/DDBJ whole genome shotgun (WGS) entry which is preliminary data.</text>
</comment>